<dbReference type="Proteomes" id="UP001523216">
    <property type="component" value="Unassembled WGS sequence"/>
</dbReference>
<feature type="transmembrane region" description="Helical" evidence="1">
    <location>
        <begin position="45"/>
        <end position="65"/>
    </location>
</feature>
<keyword evidence="1" id="KW-0812">Transmembrane</keyword>
<gene>
    <name evidence="2" type="ORF">LXN57_30460</name>
</gene>
<name>A0ABT0Y8V9_9ACTN</name>
<reference evidence="2 3" key="1">
    <citation type="submission" date="2022-06" db="EMBL/GenBank/DDBJ databases">
        <title>Actinoplanes abujensis sp. nov., isolated from Nigerian arid soil.</title>
        <authorList>
            <person name="Ding P."/>
        </authorList>
    </citation>
    <scope>NUCLEOTIDE SEQUENCE [LARGE SCALE GENOMIC DNA]</scope>
    <source>
        <strain evidence="3">TRM88002</strain>
    </source>
</reference>
<dbReference type="RefSeq" id="WP_251801627.1">
    <property type="nucleotide sequence ID" value="NZ_JAMQOL010000044.1"/>
</dbReference>
<dbReference type="EMBL" id="JAMQOL010000044">
    <property type="protein sequence ID" value="MCM4081902.1"/>
    <property type="molecule type" value="Genomic_DNA"/>
</dbReference>
<feature type="transmembrane region" description="Helical" evidence="1">
    <location>
        <begin position="86"/>
        <end position="111"/>
    </location>
</feature>
<feature type="transmembrane region" description="Helical" evidence="1">
    <location>
        <begin position="200"/>
        <end position="223"/>
    </location>
</feature>
<comment type="caution">
    <text evidence="2">The sequence shown here is derived from an EMBL/GenBank/DDBJ whole genome shotgun (WGS) entry which is preliminary data.</text>
</comment>
<evidence type="ECO:0000313" key="3">
    <source>
        <dbReference type="Proteomes" id="UP001523216"/>
    </source>
</evidence>
<feature type="transmembrane region" description="Helical" evidence="1">
    <location>
        <begin position="157"/>
        <end position="180"/>
    </location>
</feature>
<feature type="transmembrane region" description="Helical" evidence="1">
    <location>
        <begin position="123"/>
        <end position="145"/>
    </location>
</feature>
<evidence type="ECO:0000256" key="1">
    <source>
        <dbReference type="SAM" id="Phobius"/>
    </source>
</evidence>
<organism evidence="2 3">
    <name type="scientific">Paractinoplanes hotanensis</name>
    <dbReference type="NCBI Taxonomy" id="2906497"/>
    <lineage>
        <taxon>Bacteria</taxon>
        <taxon>Bacillati</taxon>
        <taxon>Actinomycetota</taxon>
        <taxon>Actinomycetes</taxon>
        <taxon>Micromonosporales</taxon>
        <taxon>Micromonosporaceae</taxon>
        <taxon>Paractinoplanes</taxon>
    </lineage>
</organism>
<sequence>MRTERLVRMRLAGFLRGGRILAPAIAVLVVLGVIYGGGASPAATAYGYSAAALFPVLAWQSKLLLDTEPDTQRRLARVAVGGRREALAGLLAAGLLALLVCALAMGAPWVFNGIDTGKAVVSGTLLGVLAHLLAVPPAVALGALASRAVTRGVRNGIAVLVTAAVLAVVLGLQGSVAPWLVPPVMATARALNGVEPPPVATVAVLVVWAVLWCGVAFGAYAHLRRTRT</sequence>
<evidence type="ECO:0008006" key="4">
    <source>
        <dbReference type="Google" id="ProtNLM"/>
    </source>
</evidence>
<evidence type="ECO:0000313" key="2">
    <source>
        <dbReference type="EMBL" id="MCM4081902.1"/>
    </source>
</evidence>
<keyword evidence="1" id="KW-1133">Transmembrane helix</keyword>
<proteinExistence type="predicted"/>
<keyword evidence="3" id="KW-1185">Reference proteome</keyword>
<keyword evidence="1" id="KW-0472">Membrane</keyword>
<accession>A0ABT0Y8V9</accession>
<protein>
    <recommendedName>
        <fullName evidence="4">ABC-2 type transport system permease protein</fullName>
    </recommendedName>
</protein>
<feature type="transmembrane region" description="Helical" evidence="1">
    <location>
        <begin position="20"/>
        <end position="39"/>
    </location>
</feature>